<sequence>MKKGMTDGIFWGRNKLFFDNDVIFLDLSFLVMKQQQKK</sequence>
<evidence type="ECO:0000313" key="2">
    <source>
        <dbReference type="Proteomes" id="UP000683925"/>
    </source>
</evidence>
<dbReference type="Proteomes" id="UP000683925">
    <property type="component" value="Unassembled WGS sequence"/>
</dbReference>
<dbReference type="EMBL" id="CAJJDP010000042">
    <property type="protein sequence ID" value="CAD8162972.1"/>
    <property type="molecule type" value="Genomic_DNA"/>
</dbReference>
<accession>A0A8S1UGW8</accession>
<gene>
    <name evidence="1" type="ORF">POCTA_138.1.T0420222</name>
</gene>
<comment type="caution">
    <text evidence="1">The sequence shown here is derived from an EMBL/GenBank/DDBJ whole genome shotgun (WGS) entry which is preliminary data.</text>
</comment>
<name>A0A8S1UGW8_PAROT</name>
<dbReference type="AlphaFoldDB" id="A0A8S1UGW8"/>
<evidence type="ECO:0000313" key="1">
    <source>
        <dbReference type="EMBL" id="CAD8162972.1"/>
    </source>
</evidence>
<protein>
    <submittedName>
        <fullName evidence="1">Uncharacterized protein</fullName>
    </submittedName>
</protein>
<keyword evidence="2" id="KW-1185">Reference proteome</keyword>
<organism evidence="1 2">
    <name type="scientific">Paramecium octaurelia</name>
    <dbReference type="NCBI Taxonomy" id="43137"/>
    <lineage>
        <taxon>Eukaryota</taxon>
        <taxon>Sar</taxon>
        <taxon>Alveolata</taxon>
        <taxon>Ciliophora</taxon>
        <taxon>Intramacronucleata</taxon>
        <taxon>Oligohymenophorea</taxon>
        <taxon>Peniculida</taxon>
        <taxon>Parameciidae</taxon>
        <taxon>Paramecium</taxon>
    </lineage>
</organism>
<reference evidence="1" key="1">
    <citation type="submission" date="2021-01" db="EMBL/GenBank/DDBJ databases">
        <authorList>
            <consortium name="Genoscope - CEA"/>
            <person name="William W."/>
        </authorList>
    </citation>
    <scope>NUCLEOTIDE SEQUENCE</scope>
</reference>
<proteinExistence type="predicted"/>